<keyword evidence="2 9" id="KW-0547">Nucleotide-binding</keyword>
<keyword evidence="3 9" id="KW-0378">Hydrolase</keyword>
<evidence type="ECO:0000256" key="10">
    <source>
        <dbReference type="SAM" id="Coils"/>
    </source>
</evidence>
<dbReference type="Gene3D" id="3.40.50.300">
    <property type="entry name" value="P-loop containing nucleotide triphosphate hydrolases"/>
    <property type="match status" value="1"/>
</dbReference>
<evidence type="ECO:0000256" key="4">
    <source>
        <dbReference type="ARBA" id="ARBA00022884"/>
    </source>
</evidence>
<dbReference type="Pfam" id="PF02881">
    <property type="entry name" value="SRP54_N"/>
    <property type="match status" value="1"/>
</dbReference>
<comment type="similarity">
    <text evidence="1 9">Belongs to the GTP-binding SRP family. SRP54 subfamily.</text>
</comment>
<sequence>MIFEGLASKLQATLKKLRNKGKLSGKDVKSALKEVKLALLEADVNYKVVKQFIKRVQERAVGHEVMESLTPGQQVIKIVNDELTELMGGNKSDLSISSKPPTIIMLVGLQGAGKTTSAAKLARFLKKKGKKPLLVAGDIYRPAAIKQLQVLGDRLDIPVFSMGDKNSPVDISKAGISKAESNGNDVVIIDTAGRLHIDEEMMDELKSIKSNVRPHEILLVVDAMTGQDAVNVAENFSESLGIDGIILTKLDGDARGGAALSIKAVTGKPIKFVGMGEKLDALESFHPDRMSSRILGMGDVLSLIEKAEASIDAKKAEELEKKIRQNEFSLEDFLEQLQQVRNMGPLDQILGMIPGVSGQLKNLQVDEKQLDRIEAIINSMTIEERKNPEIINGSRRRRIARGSGTKIQDVNRLLKQFKQTKKMMKQLNGMQKSGRKKMRFPFMG</sequence>
<dbReference type="eggNOG" id="COG0541">
    <property type="taxonomic scope" value="Bacteria"/>
</dbReference>
<dbReference type="HAMAP" id="MF_00306">
    <property type="entry name" value="SRP54"/>
    <property type="match status" value="1"/>
</dbReference>
<dbReference type="GO" id="GO:0048500">
    <property type="term" value="C:signal recognition particle"/>
    <property type="evidence" value="ECO:0007669"/>
    <property type="project" value="UniProtKB-UniRule"/>
</dbReference>
<dbReference type="Gene3D" id="1.20.120.140">
    <property type="entry name" value="Signal recognition particle SRP54, nucleotide-binding domain"/>
    <property type="match status" value="1"/>
</dbReference>
<proteinExistence type="inferred from homology"/>
<dbReference type="PANTHER" id="PTHR11564">
    <property type="entry name" value="SIGNAL RECOGNITION PARTICLE 54K PROTEIN SRP54"/>
    <property type="match status" value="1"/>
</dbReference>
<dbReference type="Proteomes" id="UP000000719">
    <property type="component" value="Chromosome"/>
</dbReference>
<feature type="coiled-coil region" evidence="10">
    <location>
        <begin position="306"/>
        <end position="336"/>
    </location>
</feature>
<dbReference type="AlphaFoldDB" id="B8CW17"/>
<dbReference type="NCBIfam" id="TIGR00959">
    <property type="entry name" value="ffh"/>
    <property type="match status" value="1"/>
</dbReference>
<dbReference type="GO" id="GO:0005525">
    <property type="term" value="F:GTP binding"/>
    <property type="evidence" value="ECO:0007669"/>
    <property type="project" value="UniProtKB-UniRule"/>
</dbReference>
<feature type="binding site" evidence="9">
    <location>
        <begin position="248"/>
        <end position="251"/>
    </location>
    <ligand>
        <name>GTP</name>
        <dbReference type="ChEBI" id="CHEBI:37565"/>
    </ligand>
</feature>
<evidence type="ECO:0000256" key="9">
    <source>
        <dbReference type="HAMAP-Rule" id="MF_00306"/>
    </source>
</evidence>
<evidence type="ECO:0000256" key="6">
    <source>
        <dbReference type="ARBA" id="ARBA00023135"/>
    </source>
</evidence>
<evidence type="ECO:0000256" key="1">
    <source>
        <dbReference type="ARBA" id="ARBA00005450"/>
    </source>
</evidence>
<dbReference type="GO" id="GO:0003924">
    <property type="term" value="F:GTPase activity"/>
    <property type="evidence" value="ECO:0007669"/>
    <property type="project" value="UniProtKB-UniRule"/>
</dbReference>
<evidence type="ECO:0000256" key="2">
    <source>
        <dbReference type="ARBA" id="ARBA00022741"/>
    </source>
</evidence>
<dbReference type="SUPFAM" id="SSF47446">
    <property type="entry name" value="Signal peptide-binding domain"/>
    <property type="match status" value="1"/>
</dbReference>
<dbReference type="InterPro" id="IPR004125">
    <property type="entry name" value="Signal_recog_particle_SRP54_M"/>
</dbReference>
<dbReference type="HOGENOM" id="CLU_009301_6_0_9"/>
<evidence type="ECO:0000313" key="13">
    <source>
        <dbReference type="Proteomes" id="UP000000719"/>
    </source>
</evidence>
<feature type="binding site" evidence="9">
    <location>
        <begin position="108"/>
        <end position="115"/>
    </location>
    <ligand>
        <name>GTP</name>
        <dbReference type="ChEBI" id="CHEBI:37565"/>
    </ligand>
</feature>
<dbReference type="FunFam" id="3.40.50.300:FF:000022">
    <property type="entry name" value="Signal recognition particle 54 kDa subunit"/>
    <property type="match status" value="1"/>
</dbReference>
<dbReference type="GO" id="GO:0008312">
    <property type="term" value="F:7S RNA binding"/>
    <property type="evidence" value="ECO:0007669"/>
    <property type="project" value="InterPro"/>
</dbReference>
<feature type="binding site" evidence="9">
    <location>
        <begin position="190"/>
        <end position="194"/>
    </location>
    <ligand>
        <name>GTP</name>
        <dbReference type="ChEBI" id="CHEBI:37565"/>
    </ligand>
</feature>
<evidence type="ECO:0000256" key="7">
    <source>
        <dbReference type="ARBA" id="ARBA00023274"/>
    </source>
</evidence>
<dbReference type="SMART" id="SM00962">
    <property type="entry name" value="SRP54"/>
    <property type="match status" value="1"/>
</dbReference>
<comment type="subunit">
    <text evidence="9">Part of the signal recognition particle protein translocation system, which is composed of SRP and FtsY.</text>
</comment>
<dbReference type="InterPro" id="IPR003593">
    <property type="entry name" value="AAA+_ATPase"/>
</dbReference>
<keyword evidence="4 9" id="KW-0694">RNA-binding</keyword>
<dbReference type="InterPro" id="IPR036891">
    <property type="entry name" value="Signal_recog_part_SRP54_M_sf"/>
</dbReference>
<dbReference type="EC" id="3.6.5.4" evidence="9"/>
<keyword evidence="6 9" id="KW-0733">Signal recognition particle</keyword>
<comment type="subcellular location">
    <subcellularLocation>
        <location evidence="9">Cytoplasm</location>
    </subcellularLocation>
    <text evidence="9">The SRP-RNC complex is targeted to the cytoplasmic membrane.</text>
</comment>
<dbReference type="Gene3D" id="1.10.260.30">
    <property type="entry name" value="Signal recognition particle, SRP54 subunit, M-domain"/>
    <property type="match status" value="1"/>
</dbReference>
<dbReference type="InterPro" id="IPR027417">
    <property type="entry name" value="P-loop_NTPase"/>
</dbReference>
<evidence type="ECO:0000259" key="11">
    <source>
        <dbReference type="PROSITE" id="PS00300"/>
    </source>
</evidence>
<evidence type="ECO:0000256" key="3">
    <source>
        <dbReference type="ARBA" id="ARBA00022801"/>
    </source>
</evidence>
<dbReference type="PANTHER" id="PTHR11564:SF5">
    <property type="entry name" value="SIGNAL RECOGNITION PARTICLE SUBUNIT SRP54"/>
    <property type="match status" value="1"/>
</dbReference>
<dbReference type="SMART" id="SM00382">
    <property type="entry name" value="AAA"/>
    <property type="match status" value="1"/>
</dbReference>
<gene>
    <name evidence="9" type="primary">ffh</name>
    <name evidence="12" type="ordered locus">Hore_07290</name>
</gene>
<dbReference type="InterPro" id="IPR000897">
    <property type="entry name" value="SRP54_GTPase_dom"/>
</dbReference>
<protein>
    <recommendedName>
        <fullName evidence="9">Signal recognition particle protein</fullName>
        <ecNumber evidence="9">3.6.5.4</ecNumber>
    </recommendedName>
    <alternativeName>
        <fullName evidence="9">Fifty-four homolog</fullName>
    </alternativeName>
</protein>
<dbReference type="SMART" id="SM00963">
    <property type="entry name" value="SRP54_N"/>
    <property type="match status" value="1"/>
</dbReference>
<evidence type="ECO:0000256" key="8">
    <source>
        <dbReference type="ARBA" id="ARBA00048027"/>
    </source>
</evidence>
<comment type="domain">
    <text evidence="9">Composed of three domains: the N-terminal N domain, which is responsible for interactions with the ribosome, the central G domain, which binds GTP, and the C-terminal M domain, which binds the RNA and the signal sequence of the RNC.</text>
</comment>
<dbReference type="InterPro" id="IPR022941">
    <property type="entry name" value="SRP54"/>
</dbReference>
<reference evidence="12 13" key="1">
    <citation type="journal article" date="2009" name="PLoS ONE">
        <title>Genome analysis of the anaerobic thermohalophilic bacterium Halothermothrix orenii.</title>
        <authorList>
            <person name="Mavromatis K."/>
            <person name="Ivanova N."/>
            <person name="Anderson I."/>
            <person name="Lykidis A."/>
            <person name="Hooper S.D."/>
            <person name="Sun H."/>
            <person name="Kunin V."/>
            <person name="Lapidus A."/>
            <person name="Hugenholtz P."/>
            <person name="Patel B."/>
            <person name="Kyrpides N.C."/>
        </authorList>
    </citation>
    <scope>NUCLEOTIDE SEQUENCE [LARGE SCALE GENOMIC DNA]</scope>
    <source>
        <strain evidence="13">H 168 / OCM 544 / DSM 9562</strain>
    </source>
</reference>
<organism evidence="12 13">
    <name type="scientific">Halothermothrix orenii (strain H 168 / OCM 544 / DSM 9562)</name>
    <dbReference type="NCBI Taxonomy" id="373903"/>
    <lineage>
        <taxon>Bacteria</taxon>
        <taxon>Bacillati</taxon>
        <taxon>Bacillota</taxon>
        <taxon>Clostridia</taxon>
        <taxon>Halanaerobiales</taxon>
        <taxon>Halothermotrichaceae</taxon>
        <taxon>Halothermothrix</taxon>
    </lineage>
</organism>
<dbReference type="STRING" id="373903.Hore_07290"/>
<dbReference type="SUPFAM" id="SSF52540">
    <property type="entry name" value="P-loop containing nucleoside triphosphate hydrolases"/>
    <property type="match status" value="1"/>
</dbReference>
<evidence type="ECO:0000256" key="5">
    <source>
        <dbReference type="ARBA" id="ARBA00023134"/>
    </source>
</evidence>
<keyword evidence="9" id="KW-0963">Cytoplasm</keyword>
<dbReference type="InterPro" id="IPR013822">
    <property type="entry name" value="Signal_recog_particl_SRP54_hlx"/>
</dbReference>
<dbReference type="Pfam" id="PF00448">
    <property type="entry name" value="SRP54"/>
    <property type="match status" value="1"/>
</dbReference>
<dbReference type="Pfam" id="PF02978">
    <property type="entry name" value="SRP_SPB"/>
    <property type="match status" value="1"/>
</dbReference>
<evidence type="ECO:0000313" key="12">
    <source>
        <dbReference type="EMBL" id="ACL69486.1"/>
    </source>
</evidence>
<dbReference type="PROSITE" id="PS00300">
    <property type="entry name" value="SRP54"/>
    <property type="match status" value="1"/>
</dbReference>
<accession>B8CW17</accession>
<comment type="catalytic activity">
    <reaction evidence="8 9">
        <text>GTP + H2O = GDP + phosphate + H(+)</text>
        <dbReference type="Rhea" id="RHEA:19669"/>
        <dbReference type="ChEBI" id="CHEBI:15377"/>
        <dbReference type="ChEBI" id="CHEBI:15378"/>
        <dbReference type="ChEBI" id="CHEBI:37565"/>
        <dbReference type="ChEBI" id="CHEBI:43474"/>
        <dbReference type="ChEBI" id="CHEBI:58189"/>
        <dbReference type="EC" id="3.6.5.4"/>
    </reaction>
</comment>
<name>B8CW17_HALOH</name>
<keyword evidence="5 9" id="KW-0342">GTP-binding</keyword>
<dbReference type="EMBL" id="CP001098">
    <property type="protein sequence ID" value="ACL69486.1"/>
    <property type="molecule type" value="Genomic_DNA"/>
</dbReference>
<comment type="function">
    <text evidence="9">Involved in targeting and insertion of nascent membrane proteins into the cytoplasmic membrane. Binds to the hydrophobic signal sequence of the ribosome-nascent chain (RNC) as it emerges from the ribosomes. The SRP-RNC complex is then targeted to the cytoplasmic membrane where it interacts with the SRP receptor FtsY.</text>
</comment>
<dbReference type="CDD" id="cd18539">
    <property type="entry name" value="SRP_G"/>
    <property type="match status" value="1"/>
</dbReference>
<dbReference type="GO" id="GO:0006614">
    <property type="term" value="P:SRP-dependent cotranslational protein targeting to membrane"/>
    <property type="evidence" value="ECO:0007669"/>
    <property type="project" value="InterPro"/>
</dbReference>
<dbReference type="OrthoDB" id="9804720at2"/>
<dbReference type="KEGG" id="hor:Hore_07290"/>
<keyword evidence="10" id="KW-0175">Coiled coil</keyword>
<keyword evidence="13" id="KW-1185">Reference proteome</keyword>
<dbReference type="RefSeq" id="WP_012635674.1">
    <property type="nucleotide sequence ID" value="NC_011899.1"/>
</dbReference>
<feature type="domain" description="SRP54-type proteins GTP-binding" evidence="11">
    <location>
        <begin position="269"/>
        <end position="282"/>
    </location>
</feature>
<dbReference type="InterPro" id="IPR004780">
    <property type="entry name" value="SRP"/>
</dbReference>
<dbReference type="InterPro" id="IPR042101">
    <property type="entry name" value="SRP54_N_sf"/>
</dbReference>
<keyword evidence="7 9" id="KW-0687">Ribonucleoprotein</keyword>